<dbReference type="PROSITE" id="PS00879">
    <property type="entry name" value="ODR_DC_2_2"/>
    <property type="match status" value="2"/>
</dbReference>
<gene>
    <name evidence="14" type="ORF">BAE44_0014337</name>
</gene>
<dbReference type="InterPro" id="IPR012677">
    <property type="entry name" value="Nucleotide-bd_a/b_plait_sf"/>
</dbReference>
<evidence type="ECO:0000313" key="14">
    <source>
        <dbReference type="EMBL" id="OEL24643.1"/>
    </source>
</evidence>
<dbReference type="InterPro" id="IPR036388">
    <property type="entry name" value="WH-like_DNA-bd_sf"/>
</dbReference>
<dbReference type="InterPro" id="IPR036390">
    <property type="entry name" value="WH_DNA-bd_sf"/>
</dbReference>
<evidence type="ECO:0000256" key="10">
    <source>
        <dbReference type="ARBA" id="ARBA00023128"/>
    </source>
</evidence>
<dbReference type="GO" id="GO:0008171">
    <property type="term" value="F:O-methyltransferase activity"/>
    <property type="evidence" value="ECO:0007669"/>
    <property type="project" value="InterPro"/>
</dbReference>
<dbReference type="GO" id="GO:0003727">
    <property type="term" value="F:single-stranded RNA binding"/>
    <property type="evidence" value="ECO:0007669"/>
    <property type="project" value="UniProtKB-ARBA"/>
</dbReference>
<dbReference type="GO" id="GO:0035197">
    <property type="term" value="F:siRNA binding"/>
    <property type="evidence" value="ECO:0007669"/>
    <property type="project" value="UniProtKB-ARBA"/>
</dbReference>
<protein>
    <submittedName>
        <fullName evidence="14">O-methyltransferase ZRP4</fullName>
    </submittedName>
</protein>
<dbReference type="InterPro" id="IPR022657">
    <property type="entry name" value="De-COase2_CS"/>
</dbReference>
<keyword evidence="15" id="KW-1185">Reference proteome</keyword>
<dbReference type="Pfam" id="PF00891">
    <property type="entry name" value="Methyltransf_2"/>
    <property type="match status" value="3"/>
</dbReference>
<keyword evidence="5 14" id="KW-0489">Methyltransferase</keyword>
<dbReference type="EMBL" id="LWDX02039244">
    <property type="protein sequence ID" value="OEL24643.1"/>
    <property type="molecule type" value="Genomic_DNA"/>
</dbReference>
<keyword evidence="3" id="KW-0964">Secreted</keyword>
<dbReference type="GO" id="GO:0005739">
    <property type="term" value="C:mitochondrion"/>
    <property type="evidence" value="ECO:0007669"/>
    <property type="project" value="UniProtKB-SubCell"/>
</dbReference>
<dbReference type="GO" id="GO:0003690">
    <property type="term" value="F:double-stranded DNA binding"/>
    <property type="evidence" value="ECO:0007669"/>
    <property type="project" value="UniProtKB-ARBA"/>
</dbReference>
<keyword evidence="10" id="KW-0496">Mitochondrion</keyword>
<evidence type="ECO:0000256" key="8">
    <source>
        <dbReference type="ARBA" id="ARBA00022884"/>
    </source>
</evidence>
<evidence type="ECO:0000256" key="1">
    <source>
        <dbReference type="ARBA" id="ARBA00004173"/>
    </source>
</evidence>
<dbReference type="GO" id="GO:0000959">
    <property type="term" value="P:mitochondrial RNA metabolic process"/>
    <property type="evidence" value="ECO:0007669"/>
    <property type="project" value="UniProtKB-ARBA"/>
</dbReference>
<dbReference type="PROSITE" id="PS50102">
    <property type="entry name" value="RRM"/>
    <property type="match status" value="1"/>
</dbReference>
<comment type="subcellular location">
    <subcellularLocation>
        <location evidence="1">Mitochondrion</location>
    </subcellularLocation>
    <subcellularLocation>
        <location evidence="2">Secreted</location>
    </subcellularLocation>
</comment>
<comment type="caution">
    <text evidence="14">The sequence shown here is derived from an EMBL/GenBank/DDBJ whole genome shotgun (WGS) entry which is preliminary data.</text>
</comment>
<evidence type="ECO:0000256" key="6">
    <source>
        <dbReference type="ARBA" id="ARBA00022679"/>
    </source>
</evidence>
<evidence type="ECO:0000256" key="7">
    <source>
        <dbReference type="ARBA" id="ARBA00022691"/>
    </source>
</evidence>
<evidence type="ECO:0000256" key="12">
    <source>
        <dbReference type="PROSITE-ProRule" id="PRU00176"/>
    </source>
</evidence>
<evidence type="ECO:0000256" key="11">
    <source>
        <dbReference type="ARBA" id="ARBA00049664"/>
    </source>
</evidence>
<keyword evidence="4" id="KW-0597">Phosphoprotein</keyword>
<dbReference type="InterPro" id="IPR048289">
    <property type="entry name" value="RRM2_NsCP33-like"/>
</dbReference>
<dbReference type="SUPFAM" id="SSF54928">
    <property type="entry name" value="RNA-binding domain, RBD"/>
    <property type="match status" value="1"/>
</dbReference>
<dbReference type="SMART" id="SM00360">
    <property type="entry name" value="RRM"/>
    <property type="match status" value="1"/>
</dbReference>
<dbReference type="GO" id="GO:0006858">
    <property type="term" value="P:extracellular transport"/>
    <property type="evidence" value="ECO:0007669"/>
    <property type="project" value="UniProtKB-ARBA"/>
</dbReference>
<dbReference type="Gene3D" id="1.10.10.10">
    <property type="entry name" value="Winged helix-like DNA-binding domain superfamily/Winged helix DNA-binding domain"/>
    <property type="match status" value="3"/>
</dbReference>
<dbReference type="InterPro" id="IPR035979">
    <property type="entry name" value="RBD_domain_sf"/>
</dbReference>
<dbReference type="FunFam" id="1.10.10.10:FF:000292">
    <property type="entry name" value="O-methyltransferase ZRP4"/>
    <property type="match status" value="2"/>
</dbReference>
<keyword evidence="8 12" id="KW-0694">RNA-binding</keyword>
<dbReference type="GO" id="GO:0046983">
    <property type="term" value="F:protein dimerization activity"/>
    <property type="evidence" value="ECO:0007669"/>
    <property type="project" value="InterPro"/>
</dbReference>
<dbReference type="InterPro" id="IPR029063">
    <property type="entry name" value="SAM-dependent_MTases_sf"/>
</dbReference>
<comment type="similarity">
    <text evidence="11">Belongs to the GR-RBP family.</text>
</comment>
<dbReference type="GO" id="GO:0032259">
    <property type="term" value="P:methylation"/>
    <property type="evidence" value="ECO:0007669"/>
    <property type="project" value="UniProtKB-KW"/>
</dbReference>
<dbReference type="GO" id="GO:0009409">
    <property type="term" value="P:response to cold"/>
    <property type="evidence" value="ECO:0007669"/>
    <property type="project" value="UniProtKB-ARBA"/>
</dbReference>
<dbReference type="GO" id="GO:0009651">
    <property type="term" value="P:response to salt stress"/>
    <property type="evidence" value="ECO:0007669"/>
    <property type="project" value="UniProtKB-ARBA"/>
</dbReference>
<dbReference type="SUPFAM" id="SSF53335">
    <property type="entry name" value="S-adenosyl-L-methionine-dependent methyltransferases"/>
    <property type="match status" value="3"/>
</dbReference>
<evidence type="ECO:0000256" key="2">
    <source>
        <dbReference type="ARBA" id="ARBA00004613"/>
    </source>
</evidence>
<dbReference type="Proteomes" id="UP000095767">
    <property type="component" value="Unassembled WGS sequence"/>
</dbReference>
<dbReference type="GO" id="GO:0035198">
    <property type="term" value="F:miRNA binding"/>
    <property type="evidence" value="ECO:0007669"/>
    <property type="project" value="UniProtKB-ARBA"/>
</dbReference>
<evidence type="ECO:0000256" key="3">
    <source>
        <dbReference type="ARBA" id="ARBA00022525"/>
    </source>
</evidence>
<dbReference type="GO" id="GO:0005615">
    <property type="term" value="C:extracellular space"/>
    <property type="evidence" value="ECO:0007669"/>
    <property type="project" value="UniProtKB-ARBA"/>
</dbReference>
<evidence type="ECO:0000313" key="15">
    <source>
        <dbReference type="Proteomes" id="UP000095767"/>
    </source>
</evidence>
<dbReference type="AlphaFoldDB" id="A0A1E5VHN0"/>
<dbReference type="Pfam" id="PF00076">
    <property type="entry name" value="RRM_1"/>
    <property type="match status" value="1"/>
</dbReference>
<dbReference type="GO" id="GO:0050688">
    <property type="term" value="P:regulation of defense response to virus"/>
    <property type="evidence" value="ECO:0007669"/>
    <property type="project" value="UniProtKB-ARBA"/>
</dbReference>
<sequence length="1116" mass="121023">MGLNGSPSQALLDAQLELWQSTFAYIKSMALKSALDLHIADAIHHHGDGATLPQIVARVTIHTSKIPYLRRLMRVLTATGVFSVQHPPPGSGDDAEPVYMLTPVSRLLVGSQNLVPLTALVVHPALVTPFFELGKWLQRELPDPCIFKQAHGQTLWEQTNRDAAFDALINDGMASDSRFIMDIAIKECADVFQGISSLVDVGGGLGAAAQAISKAFPDVKCSVLDFDHVVAKAPSDTKVQYICGDMFESIPPADAMFFKSVLHDWGDEECVMILKNCRKAIPPREEGGKRSMAAFNKLGCLLRHGAPTSTSPALFNAARLMSTKLFVGGLSWGTDDQSLREAFIRFGEVTEARVITDRETGRSRGFGFVNFSNSDDAKEAMTKMDNHEFDGRNLRVSFANDRPAGNRGGGGGSYGGGGYGGGGYGGGNQSYGSDGYFFVIGGRESNIFLSLLTFLPHTKDLLQLASTRDLRLPHQVEIHGEFPHQQLEPGGLAAPHMGQPDLGNATRIVILQCTEKQCHTHNPARTMALTTNKALLDAQLELWHTTFAYIKSMALKSALDLGIADAIHGNGGTATLPEIVSRLMLHPSKVPCLRRLMRVLTAIGIFSVVQHPDDDGSDDEPIYGLTPASQLLVGSSSLTPFMSLALHGIYVSPFLGLGTWLQHEHSDPTLFEMTHGRTAWDLNDHDPTFGALFNEGMVRDSSFIMDIVVKECRDVFQELSSLVDVAGGLGGAAQSISKAFPHVVCSVLDLPHVVAKAPTGAVKYIAGDMFESIPPANAIFLKWVLHDWSDDDCVKILKNCKKAIPPRDAGGKLELWNNTFAYIKSMALKSGLDLRIADAIHNHGGGATLPQIVATVKLHPSKIHCLRRLMRVLTTTGVLGAQNPSSSGGEPVYALTPLSRLLVGGEQNLAPITAMILHPAFVSPFLELGTWFQKELPDSCVFKHTHGQTLWEHADRDATFDALVNDGMVSDSHFIMDIAIKECAGVFQGISSLVDVGGGLGAAAQAISRAFPGVKCSWVLHDWSDEDCIRILKNCRKAIPPREKGGKIIIIDIVVGEGSSNLKHKETQALFDLYIMLVNGIERDGQEWKNILFEAGFSDYKISPVLGARSIIEVYP</sequence>
<dbReference type="InterPro" id="IPR000504">
    <property type="entry name" value="RRM_dom"/>
</dbReference>
<name>A0A1E5VHN0_9POAL</name>
<dbReference type="GO" id="GO:0009414">
    <property type="term" value="P:response to water deprivation"/>
    <property type="evidence" value="ECO:0007669"/>
    <property type="project" value="UniProtKB-ARBA"/>
</dbReference>
<dbReference type="InterPro" id="IPR016461">
    <property type="entry name" value="COMT-like"/>
</dbReference>
<dbReference type="PROSITE" id="PS51683">
    <property type="entry name" value="SAM_OMT_II"/>
    <property type="match status" value="3"/>
</dbReference>
<dbReference type="Gene3D" id="3.30.70.330">
    <property type="match status" value="1"/>
</dbReference>
<dbReference type="InterPro" id="IPR012967">
    <property type="entry name" value="COMT_dimerisation"/>
</dbReference>
<proteinExistence type="inferred from homology"/>
<dbReference type="FunFam" id="3.30.70.330:FF:000612">
    <property type="entry name" value="Glycine-rich RNA-binding protein 2"/>
    <property type="match status" value="1"/>
</dbReference>
<dbReference type="PANTHER" id="PTHR11746">
    <property type="entry name" value="O-METHYLTRANSFERASE"/>
    <property type="match status" value="1"/>
</dbReference>
<organism evidence="14 15">
    <name type="scientific">Dichanthelium oligosanthes</name>
    <dbReference type="NCBI Taxonomy" id="888268"/>
    <lineage>
        <taxon>Eukaryota</taxon>
        <taxon>Viridiplantae</taxon>
        <taxon>Streptophyta</taxon>
        <taxon>Embryophyta</taxon>
        <taxon>Tracheophyta</taxon>
        <taxon>Spermatophyta</taxon>
        <taxon>Magnoliopsida</taxon>
        <taxon>Liliopsida</taxon>
        <taxon>Poales</taxon>
        <taxon>Poaceae</taxon>
        <taxon>PACMAD clade</taxon>
        <taxon>Panicoideae</taxon>
        <taxon>Panicodae</taxon>
        <taxon>Paniceae</taxon>
        <taxon>Dichantheliinae</taxon>
        <taxon>Dichanthelium</taxon>
    </lineage>
</organism>
<evidence type="ECO:0000256" key="4">
    <source>
        <dbReference type="ARBA" id="ARBA00022553"/>
    </source>
</evidence>
<evidence type="ECO:0000259" key="13">
    <source>
        <dbReference type="PROSITE" id="PS50102"/>
    </source>
</evidence>
<dbReference type="STRING" id="888268.A0A1E5VHN0"/>
<dbReference type="SUPFAM" id="SSF46785">
    <property type="entry name" value="Winged helix' DNA-binding domain"/>
    <property type="match status" value="3"/>
</dbReference>
<keyword evidence="9" id="KW-0809">Transit peptide</keyword>
<evidence type="ECO:0000256" key="9">
    <source>
        <dbReference type="ARBA" id="ARBA00022946"/>
    </source>
</evidence>
<keyword evidence="6 14" id="KW-0808">Transferase</keyword>
<evidence type="ECO:0000256" key="5">
    <source>
        <dbReference type="ARBA" id="ARBA00022603"/>
    </source>
</evidence>
<feature type="domain" description="RRM" evidence="13">
    <location>
        <begin position="323"/>
        <end position="401"/>
    </location>
</feature>
<dbReference type="Gene3D" id="3.40.50.150">
    <property type="entry name" value="Vaccinia Virus protein VP39"/>
    <property type="match status" value="4"/>
</dbReference>
<dbReference type="GO" id="GO:1990428">
    <property type="term" value="P:miRNA transport"/>
    <property type="evidence" value="ECO:0007669"/>
    <property type="project" value="UniProtKB-ARBA"/>
</dbReference>
<dbReference type="CDD" id="cd21608">
    <property type="entry name" value="RRM2_NsCP33_like"/>
    <property type="match status" value="1"/>
</dbReference>
<accession>A0A1E5VHN0</accession>
<reference evidence="14 15" key="1">
    <citation type="submission" date="2016-09" db="EMBL/GenBank/DDBJ databases">
        <title>The draft genome of Dichanthelium oligosanthes: A C3 panicoid grass species.</title>
        <authorList>
            <person name="Studer A.J."/>
            <person name="Schnable J.C."/>
            <person name="Brutnell T.P."/>
        </authorList>
    </citation>
    <scope>NUCLEOTIDE SEQUENCE [LARGE SCALE GENOMIC DNA]</scope>
    <source>
        <strain evidence="15">cv. Kellogg 1175</strain>
        <tissue evidence="14">Leaf</tissue>
    </source>
</reference>
<keyword evidence="7" id="KW-0949">S-adenosyl-L-methionine</keyword>
<dbReference type="InterPro" id="IPR001077">
    <property type="entry name" value="COMT_C"/>
</dbReference>
<dbReference type="GO" id="GO:0003697">
    <property type="term" value="F:single-stranded DNA binding"/>
    <property type="evidence" value="ECO:0007669"/>
    <property type="project" value="UniProtKB-ARBA"/>
</dbReference>
<dbReference type="Pfam" id="PF08100">
    <property type="entry name" value="Dimerisation"/>
    <property type="match status" value="3"/>
</dbReference>